<dbReference type="EMBL" id="HBUE01265767">
    <property type="protein sequence ID" value="CAG6561132.1"/>
    <property type="molecule type" value="Transcribed_RNA"/>
</dbReference>
<dbReference type="AlphaFoldDB" id="A0A8D8J0N3"/>
<organism evidence="1">
    <name type="scientific">Culex pipiens</name>
    <name type="common">House mosquito</name>
    <dbReference type="NCBI Taxonomy" id="7175"/>
    <lineage>
        <taxon>Eukaryota</taxon>
        <taxon>Metazoa</taxon>
        <taxon>Ecdysozoa</taxon>
        <taxon>Arthropoda</taxon>
        <taxon>Hexapoda</taxon>
        <taxon>Insecta</taxon>
        <taxon>Pterygota</taxon>
        <taxon>Neoptera</taxon>
        <taxon>Endopterygota</taxon>
        <taxon>Diptera</taxon>
        <taxon>Nematocera</taxon>
        <taxon>Culicoidea</taxon>
        <taxon>Culicidae</taxon>
        <taxon>Culicinae</taxon>
        <taxon>Culicini</taxon>
        <taxon>Culex</taxon>
        <taxon>Culex</taxon>
    </lineage>
</organism>
<reference evidence="1" key="1">
    <citation type="submission" date="2021-05" db="EMBL/GenBank/DDBJ databases">
        <authorList>
            <person name="Alioto T."/>
            <person name="Alioto T."/>
            <person name="Gomez Garrido J."/>
        </authorList>
    </citation>
    <scope>NUCLEOTIDE SEQUENCE</scope>
</reference>
<name>A0A8D8J0N3_CULPI</name>
<proteinExistence type="predicted"/>
<sequence>MGTCTAATLLDSVLATWRNLSPAITTVLVKLVSCFTSVVRAALAVELVLDTKVTAAVFCFTISVNRPPRLATLVEMFLSVVVNSSTSAGFTMLTTFKLVMGNMVVATTTLTAVPNAM</sequence>
<protein>
    <submittedName>
        <fullName evidence="1">(northern house mosquito) hypothetical protein</fullName>
    </submittedName>
</protein>
<evidence type="ECO:0000313" key="1">
    <source>
        <dbReference type="EMBL" id="CAG6561132.1"/>
    </source>
</evidence>
<accession>A0A8D8J0N3</accession>